<dbReference type="GO" id="GO:0009306">
    <property type="term" value="P:protein secretion"/>
    <property type="evidence" value="ECO:0007669"/>
    <property type="project" value="InterPro"/>
</dbReference>
<dbReference type="GO" id="GO:0097347">
    <property type="term" value="C:TAM protein secretion complex"/>
    <property type="evidence" value="ECO:0007669"/>
    <property type="project" value="TreeGrafter"/>
</dbReference>
<reference evidence="7 8" key="1">
    <citation type="journal article" date="2017" name="Front. Microbiol.">
        <title>Phaeobacter piscinae sp. nov., a species of the Roseobacter group and potential aquaculture probiont.</title>
        <authorList>
            <person name="Sonnenschein E.C."/>
            <person name="Phippen C.B.W."/>
            <person name="Nielsen K.F."/>
            <person name="Mateiu R.V."/>
            <person name="Melchiorsen J."/>
            <person name="Gram L."/>
            <person name="Overmann J."/>
            <person name="Freese H.M."/>
        </authorList>
    </citation>
    <scope>NUCLEOTIDE SEQUENCE [LARGE SCALE GENOMIC DNA]</scope>
    <source>
        <strain evidence="7 8">P88</strain>
    </source>
</reference>
<evidence type="ECO:0000256" key="3">
    <source>
        <dbReference type="ARBA" id="ARBA00022989"/>
    </source>
</evidence>
<evidence type="ECO:0000259" key="6">
    <source>
        <dbReference type="Pfam" id="PF04357"/>
    </source>
</evidence>
<evidence type="ECO:0000313" key="8">
    <source>
        <dbReference type="Proteomes" id="UP000236447"/>
    </source>
</evidence>
<dbReference type="RefSeq" id="WP_102883025.1">
    <property type="nucleotide sequence ID" value="NZ_CP010725.1"/>
</dbReference>
<sequence precursor="true">MKHLLAALRPAALLSPLLIATTLTLAPTQTLAQEREESGGLLVDFLEDTLSGESRAIRVTGLEGALSSQATLEKLTVADSEGIWLTIEGAELDWNRLGLLRGDFSVNTLKADRIHVARAPAAPLEDPDLPTPEAAPFQLPELPVSINIGEIKVGRLTLGQDLIGLAAVLSLDGSLSLAEGTLDSALQIARLDRDSDRLDLKAGFANDTGNITIDMVLEEDDGGLVSTALALPGGPDIRLALQGSGPVEDFSADLTLDTDGARRIGGTVVLAAAGDAPADPTLSRRPIGFRADLTGDITALVDPVYQPFFGPDMRARLRGQTRAMGGVMIDDLALTTQALDISGFVEVAAGGALESADLRADVTPPPGQEAVVLPVAGGSTTVTDLSLRAEKPAGRDWTVAAQMERLNNPDLRIARAGLEMTGTLDQSQGLSLDGQIAAALTGLVPTDPALAEALGAALTFDGRVTTDGPGALRITDMLLLGTDYGATGAVTIDGLESGLRIAADIEANAQNLARFSGLAGQSLDGRMTATAVGSATPLSGAFDIDLSVLGQDLSAGLKPVDDLIGGTTTIALKAARDEAGLRIDRFELDAKALTAQANGQLGSTSGQLSLSATLKQLEKILPQAPGPLEFSADITRENQIFSGSAELRGPKSSRAELTGQMTTNGDGDLQFDAAINALERFVPTLAGSLSAKGTASRRAGVWTFDGAAEGPAGLSADLDGTVSENKGDADITFDALVVEVQRFVPGLPGRLTAEGTARRRDGIWQINSRAIGPAGVTSTVAGSWDEVQGRADIDAKGQLRLEGLNPFISPNLIRGPAQFDLSLKGGPSLANLSGQIRTSGTSLAIPAAAQRIDAINATVSIARSRANIQLTAAPRDGGQLRVTGPVGLTAPFDAQLQIALANIGLSDQLSYETELSGALTLSGGLIGTNRLSGRIDVGETNINLATAGGSVTAAPIPDIRHQGEPAEVRRTRARAGLIDSGNGGGDGSGRTLLDVLISAPNRINARGRGVRAELGGQIQLRGSTANLAPAGQISLIRGTFDILGRRLALDEGRITLQGDLRPYLLLRSSAATSEGTATLELSGLIDSPSIKVTSDPERPSEEALALLLFGDNIQDLSPLALARLAGSVATLSGRGGSNRAEGKLRDETGASNVELGLDNLGAGLLDIGGYVSENVYTDFNVNTRGDSELSINLDVSKSLTVTGKVDGEGETGVGLFFKRDY</sequence>
<keyword evidence="4" id="KW-0472">Membrane</keyword>
<evidence type="ECO:0000256" key="4">
    <source>
        <dbReference type="ARBA" id="ARBA00023136"/>
    </source>
</evidence>
<dbReference type="EMBL" id="CP010725">
    <property type="protein sequence ID" value="AUQ97940.1"/>
    <property type="molecule type" value="Genomic_DNA"/>
</dbReference>
<proteinExistence type="predicted"/>
<keyword evidence="3" id="KW-1133">Transmembrane helix</keyword>
<protein>
    <submittedName>
        <fullName evidence="7">Autotransporter secretion inner membrane protein TamB</fullName>
    </submittedName>
</protein>
<feature type="chain" id="PRO_5014460500" evidence="5">
    <location>
        <begin position="33"/>
        <end position="1221"/>
    </location>
</feature>
<dbReference type="InterPro" id="IPR007452">
    <property type="entry name" value="TamB_C"/>
</dbReference>
<feature type="domain" description="Translocation and assembly module TamB C-terminal" evidence="6">
    <location>
        <begin position="870"/>
        <end position="1221"/>
    </location>
</feature>
<comment type="subcellular location">
    <subcellularLocation>
        <location evidence="1">Membrane</location>
        <topology evidence="1">Single-pass membrane protein</topology>
    </subcellularLocation>
</comment>
<gene>
    <name evidence="7" type="ORF">PhaeoP88_00543</name>
</gene>
<evidence type="ECO:0000256" key="1">
    <source>
        <dbReference type="ARBA" id="ARBA00004167"/>
    </source>
</evidence>
<keyword evidence="2" id="KW-0812">Transmembrane</keyword>
<dbReference type="Pfam" id="PF04357">
    <property type="entry name" value="TamB"/>
    <property type="match status" value="1"/>
</dbReference>
<dbReference type="PANTHER" id="PTHR36985:SF1">
    <property type="entry name" value="TRANSLOCATION AND ASSEMBLY MODULE SUBUNIT TAMB"/>
    <property type="match status" value="1"/>
</dbReference>
<evidence type="ECO:0000313" key="7">
    <source>
        <dbReference type="EMBL" id="AUQ97940.1"/>
    </source>
</evidence>
<name>A0A2I7K630_9RHOB</name>
<keyword evidence="5" id="KW-0732">Signal</keyword>
<dbReference type="AlphaFoldDB" id="A0A2I7K630"/>
<evidence type="ECO:0000256" key="2">
    <source>
        <dbReference type="ARBA" id="ARBA00022692"/>
    </source>
</evidence>
<reference evidence="7 8" key="2">
    <citation type="journal article" date="2017" name="Genome Biol. Evol.">
        <title>Trajectories and Drivers of Genome Evolution in Surface-Associated Marine Phaeobacter.</title>
        <authorList>
            <person name="Freese H.M."/>
            <person name="Sikorski J."/>
            <person name="Bunk B."/>
            <person name="Scheuner C."/>
            <person name="Meier-Kolthoff J.P."/>
            <person name="Sproer C."/>
            <person name="Gram L."/>
            <person name="Overmann J."/>
        </authorList>
    </citation>
    <scope>NUCLEOTIDE SEQUENCE [LARGE SCALE GENOMIC DNA]</scope>
    <source>
        <strain evidence="7 8">P88</strain>
    </source>
</reference>
<dbReference type="Proteomes" id="UP000236447">
    <property type="component" value="Chromosome"/>
</dbReference>
<evidence type="ECO:0000256" key="5">
    <source>
        <dbReference type="SAM" id="SignalP"/>
    </source>
</evidence>
<accession>A0A2I7K630</accession>
<feature type="signal peptide" evidence="5">
    <location>
        <begin position="1"/>
        <end position="32"/>
    </location>
</feature>
<dbReference type="PANTHER" id="PTHR36985">
    <property type="entry name" value="TRANSLOCATION AND ASSEMBLY MODULE SUBUNIT TAMB"/>
    <property type="match status" value="1"/>
</dbReference>
<organism evidence="7 8">
    <name type="scientific">Phaeobacter inhibens</name>
    <dbReference type="NCBI Taxonomy" id="221822"/>
    <lineage>
        <taxon>Bacteria</taxon>
        <taxon>Pseudomonadati</taxon>
        <taxon>Pseudomonadota</taxon>
        <taxon>Alphaproteobacteria</taxon>
        <taxon>Rhodobacterales</taxon>
        <taxon>Roseobacteraceae</taxon>
        <taxon>Phaeobacter</taxon>
    </lineage>
</organism>
<dbReference type="GO" id="GO:0005886">
    <property type="term" value="C:plasma membrane"/>
    <property type="evidence" value="ECO:0007669"/>
    <property type="project" value="InterPro"/>
</dbReference>